<dbReference type="PANTHER" id="PTHR33295">
    <property type="entry name" value="ATPASE"/>
    <property type="match status" value="1"/>
</dbReference>
<dbReference type="InterPro" id="IPR027417">
    <property type="entry name" value="P-loop_NTPase"/>
</dbReference>
<accession>A0A1H3RBP4</accession>
<dbReference type="Pfam" id="PF13173">
    <property type="entry name" value="AAA_14"/>
    <property type="match status" value="1"/>
</dbReference>
<dbReference type="Pfam" id="PF13635">
    <property type="entry name" value="DUF4143"/>
    <property type="match status" value="1"/>
</dbReference>
<dbReference type="RefSeq" id="WP_093315603.1">
    <property type="nucleotide sequence ID" value="NZ_FNPV01000015.1"/>
</dbReference>
<dbReference type="OrthoDB" id="9801806at2"/>
<dbReference type="AlphaFoldDB" id="A0A1H3RBP4"/>
<dbReference type="InterPro" id="IPR025420">
    <property type="entry name" value="DUF4143"/>
</dbReference>
<evidence type="ECO:0000259" key="2">
    <source>
        <dbReference type="Pfam" id="PF13635"/>
    </source>
</evidence>
<name>A0A1H3RBP4_9FIRM</name>
<evidence type="ECO:0008006" key="5">
    <source>
        <dbReference type="Google" id="ProtNLM"/>
    </source>
</evidence>
<evidence type="ECO:0000259" key="1">
    <source>
        <dbReference type="Pfam" id="PF13173"/>
    </source>
</evidence>
<dbReference type="Gene3D" id="3.40.50.300">
    <property type="entry name" value="P-loop containing nucleotide triphosphate hydrolases"/>
    <property type="match status" value="1"/>
</dbReference>
<evidence type="ECO:0000313" key="4">
    <source>
        <dbReference type="Proteomes" id="UP000199230"/>
    </source>
</evidence>
<organism evidence="3 4">
    <name type="scientific">Tindallia californiensis</name>
    <dbReference type="NCBI Taxonomy" id="159292"/>
    <lineage>
        <taxon>Bacteria</taxon>
        <taxon>Bacillati</taxon>
        <taxon>Bacillota</taxon>
        <taxon>Clostridia</taxon>
        <taxon>Peptostreptococcales</taxon>
        <taxon>Tindalliaceae</taxon>
        <taxon>Tindallia</taxon>
    </lineage>
</organism>
<dbReference type="SUPFAM" id="SSF52540">
    <property type="entry name" value="P-loop containing nucleoside triphosphate hydrolases"/>
    <property type="match status" value="1"/>
</dbReference>
<protein>
    <recommendedName>
        <fullName evidence="5">AAA+ ATPase domain-containing protein</fullName>
    </recommendedName>
</protein>
<dbReference type="PANTHER" id="PTHR33295:SF7">
    <property type="entry name" value="ATPASE"/>
    <property type="match status" value="1"/>
</dbReference>
<gene>
    <name evidence="3" type="ORF">SAMN05192546_11513</name>
</gene>
<reference evidence="3 4" key="1">
    <citation type="submission" date="2016-10" db="EMBL/GenBank/DDBJ databases">
        <authorList>
            <person name="de Groot N.N."/>
        </authorList>
    </citation>
    <scope>NUCLEOTIDE SEQUENCE [LARGE SCALE GENOMIC DNA]</scope>
    <source>
        <strain evidence="3 4">APO</strain>
    </source>
</reference>
<dbReference type="STRING" id="159292.SAMN05192546_11513"/>
<feature type="domain" description="DUF4143" evidence="2">
    <location>
        <begin position="223"/>
        <end position="384"/>
    </location>
</feature>
<dbReference type="Proteomes" id="UP000199230">
    <property type="component" value="Unassembled WGS sequence"/>
</dbReference>
<feature type="domain" description="AAA" evidence="1">
    <location>
        <begin position="18"/>
        <end position="152"/>
    </location>
</feature>
<proteinExistence type="predicted"/>
<dbReference type="EMBL" id="FNPV01000015">
    <property type="protein sequence ID" value="SDZ22681.1"/>
    <property type="molecule type" value="Genomic_DNA"/>
</dbReference>
<keyword evidence="4" id="KW-1185">Reference proteome</keyword>
<sequence length="433" mass="50128">MKRELMEGLIRWKNSSRRKPLLLRGVRQCGKTYLLKAFSKNEYENMVYLNFEQNPDYASLFDKDFHTERIITEMGILLGTRIQREKTLIILDEIQACPKAITALKYFCEEAPEYHVASAGSLIGISISKPNSYPVGKVDVKTLYPMSFKEFLMASGEDDLIKYIQNTTLHEISQVIHSRLFQYYDYYRITGGMPEVVKNWVQEKNIQQVEESLQNLLNLYQLDFSKYAPAKDFQKISQVWEAIPYQLAKENQRFIFGQVKEGARAKDLEDALNWLINAGMVYRIPKIEKPYIPLSAYEKQNLFKIYCCDTGLLRKLAKVDAGLILKDNSQYTEFKGALTENYVLQQLIQMGVDKPCYWSSGNKAEVDFVMQLKGMPTPIEVKSGKTIRSKSLLSYIEKYKPEKAYRFSSSLRDSGERITDIPLPLVWTILSEK</sequence>
<dbReference type="InterPro" id="IPR041682">
    <property type="entry name" value="AAA_14"/>
</dbReference>
<evidence type="ECO:0000313" key="3">
    <source>
        <dbReference type="EMBL" id="SDZ22681.1"/>
    </source>
</evidence>